<sequence>MSDDECPEAADFITYVPQHVVLFGQLLLCMATIAINLIFIRRWRKNLFFHINFRILLWTIITVNIGHSVFLGPLQVKPELPQFNRDFIPILGTSFIQNIYGDQAL</sequence>
<dbReference type="AlphaFoldDB" id="A0AA36DWB1"/>
<accession>A0AA36DWB1</accession>
<protein>
    <submittedName>
        <fullName evidence="2">Uncharacterized protein</fullName>
    </submittedName>
</protein>
<gene>
    <name evidence="2" type="ORF">CYNAS_LOCUS5132</name>
</gene>
<keyword evidence="1" id="KW-1133">Transmembrane helix</keyword>
<proteinExistence type="predicted"/>
<dbReference type="EMBL" id="CATQJL010000112">
    <property type="protein sequence ID" value="CAJ0593149.1"/>
    <property type="molecule type" value="Genomic_DNA"/>
</dbReference>
<dbReference type="Proteomes" id="UP001176961">
    <property type="component" value="Unassembled WGS sequence"/>
</dbReference>
<comment type="caution">
    <text evidence="2">The sequence shown here is derived from an EMBL/GenBank/DDBJ whole genome shotgun (WGS) entry which is preliminary data.</text>
</comment>
<evidence type="ECO:0000313" key="2">
    <source>
        <dbReference type="EMBL" id="CAJ0593149.1"/>
    </source>
</evidence>
<evidence type="ECO:0000256" key="1">
    <source>
        <dbReference type="SAM" id="Phobius"/>
    </source>
</evidence>
<evidence type="ECO:0000313" key="3">
    <source>
        <dbReference type="Proteomes" id="UP001176961"/>
    </source>
</evidence>
<organism evidence="2 3">
    <name type="scientific">Cylicocyclus nassatus</name>
    <name type="common">Nematode worm</name>
    <dbReference type="NCBI Taxonomy" id="53992"/>
    <lineage>
        <taxon>Eukaryota</taxon>
        <taxon>Metazoa</taxon>
        <taxon>Ecdysozoa</taxon>
        <taxon>Nematoda</taxon>
        <taxon>Chromadorea</taxon>
        <taxon>Rhabditida</taxon>
        <taxon>Rhabditina</taxon>
        <taxon>Rhabditomorpha</taxon>
        <taxon>Strongyloidea</taxon>
        <taxon>Strongylidae</taxon>
        <taxon>Cylicocyclus</taxon>
    </lineage>
</organism>
<keyword evidence="3" id="KW-1185">Reference proteome</keyword>
<keyword evidence="1" id="KW-0812">Transmembrane</keyword>
<keyword evidence="1" id="KW-0472">Membrane</keyword>
<name>A0AA36DWB1_CYLNA</name>
<feature type="transmembrane region" description="Helical" evidence="1">
    <location>
        <begin position="20"/>
        <end position="39"/>
    </location>
</feature>
<reference evidence="2" key="1">
    <citation type="submission" date="2023-07" db="EMBL/GenBank/DDBJ databases">
        <authorList>
            <consortium name="CYATHOMIX"/>
        </authorList>
    </citation>
    <scope>NUCLEOTIDE SEQUENCE</scope>
    <source>
        <strain evidence="2">N/A</strain>
    </source>
</reference>
<feature type="transmembrane region" description="Helical" evidence="1">
    <location>
        <begin position="51"/>
        <end position="71"/>
    </location>
</feature>